<keyword evidence="2" id="KW-0677">Repeat</keyword>
<gene>
    <name evidence="5" type="ORF">A4X09_0g5043</name>
</gene>
<dbReference type="Gene3D" id="2.130.10.10">
    <property type="entry name" value="YVTN repeat-like/Quinoprotein amine dehydrogenase"/>
    <property type="match status" value="2"/>
</dbReference>
<dbReference type="InterPro" id="IPR001680">
    <property type="entry name" value="WD40_rpt"/>
</dbReference>
<reference evidence="5" key="1">
    <citation type="submission" date="2016-04" db="EMBL/GenBank/DDBJ databases">
        <authorList>
            <person name="Nguyen H.D."/>
            <person name="Samba Siva P."/>
            <person name="Cullis J."/>
            <person name="Levesque C.A."/>
            <person name="Hambleton S."/>
        </authorList>
    </citation>
    <scope>NUCLEOTIDE SEQUENCE</scope>
    <source>
        <strain evidence="5">DAOMC 236422</strain>
    </source>
</reference>
<dbReference type="PRINTS" id="PR00320">
    <property type="entry name" value="GPROTEINBRPT"/>
</dbReference>
<dbReference type="EMBL" id="LWDG02000240">
    <property type="protein sequence ID" value="KAE8267299.1"/>
    <property type="molecule type" value="Genomic_DNA"/>
</dbReference>
<dbReference type="GO" id="GO:0080008">
    <property type="term" value="C:Cul4-RING E3 ubiquitin ligase complex"/>
    <property type="evidence" value="ECO:0007669"/>
    <property type="project" value="TreeGrafter"/>
</dbReference>
<dbReference type="SUPFAM" id="SSF50978">
    <property type="entry name" value="WD40 repeat-like"/>
    <property type="match status" value="1"/>
</dbReference>
<evidence type="ECO:0000313" key="5">
    <source>
        <dbReference type="EMBL" id="KAE8267299.1"/>
    </source>
</evidence>
<evidence type="ECO:0000313" key="6">
    <source>
        <dbReference type="Proteomes" id="UP000078113"/>
    </source>
</evidence>
<proteinExistence type="predicted"/>
<sequence length="868" mass="94036">MSDAGTRRTGNEAHPAAAPSAQAGGTSSVNATSTPDNATDDAMEAEESSGDDTGIASRLRSARVPLGIGAEADRGTDTFVDADEGGDEDDDDDQDPYEDAPHLMLNTDYEYGGGDEDEDFYAAEDGIEDEVDDEDIDEDDDDVFVDEDDADVQEYISRLTAGQSNGDDDGDDDEDDDGEEDDQDDDMEAAAEEGNVVPGQLMATVEINGTQQEMGLLELLAALTQSRGAGGLSAMAVRTLRQIAAGQVQVGRRTAVLNNNGDDDEDEDDDDDEDEDYYDEEDEGELTGYLNRGARQHQPRPKMGDRWDKVTDPVPAGVELLMSGDFGRPPSRPTDAPRSNFASSRNLYGILGAHKTSTRPLARSKFSHYVPNSAGVEVARYDDRCYCGQYSEDSTFFYSCTKNFMLHMYDTTRAQPPPPAGHGLAQRYRANGSQLTSLRTIKSIKCRGGDWTITDANLSPDNRFMIYSSISPYIHLVPTGLGDVEEGSASNADDNADDDSVDPNNPAHSARQVQLDLSPPSARNSWFSGGAIWSIRFSGDAREIVAGAGSGDIAVYDIEARRQTLRVPGHSDDVNAVAFADRGSGNVLISGSDDTYVKVWDRRSLYQGKPAGVLVGHTEGVTFVAPKGDGRYCVSNGKDQSAKLWDLRQMHSGADFDRMLRVDRGSRAVYGTGYDYRGDSYGPPAYETRPNDCSLMTFRGHAVLRTLIRCHFSPEATTGQKYIYSGSADGLIHIWSLDGRVVQVIDRSKTLPLVSDVVKGAGAPSEPDFELNVDANDSASNSGLAYDGFEGRYRPVGNGFQGGSSCVRDVSWHSAEPSMMSTAWGANGRGSIAKHVSRKWLPPEWKDFGKQGLSLEDALEKARLEALR</sequence>
<dbReference type="GO" id="GO:0043161">
    <property type="term" value="P:proteasome-mediated ubiquitin-dependent protein catabolic process"/>
    <property type="evidence" value="ECO:0007669"/>
    <property type="project" value="TreeGrafter"/>
</dbReference>
<feature type="compositionally biased region" description="Low complexity" evidence="4">
    <location>
        <begin position="13"/>
        <end position="23"/>
    </location>
</feature>
<feature type="compositionally biased region" description="Acidic residues" evidence="4">
    <location>
        <begin position="80"/>
        <end position="98"/>
    </location>
</feature>
<feature type="compositionally biased region" description="Basic and acidic residues" evidence="4">
    <location>
        <begin position="1"/>
        <end position="11"/>
    </location>
</feature>
<dbReference type="InterPro" id="IPR020472">
    <property type="entry name" value="WD40_PAC1"/>
</dbReference>
<keyword evidence="1 3" id="KW-0853">WD repeat</keyword>
<organism evidence="5 6">
    <name type="scientific">Tilletia walkeri</name>
    <dbReference type="NCBI Taxonomy" id="117179"/>
    <lineage>
        <taxon>Eukaryota</taxon>
        <taxon>Fungi</taxon>
        <taxon>Dikarya</taxon>
        <taxon>Basidiomycota</taxon>
        <taxon>Ustilaginomycotina</taxon>
        <taxon>Exobasidiomycetes</taxon>
        <taxon>Tilletiales</taxon>
        <taxon>Tilletiaceae</taxon>
        <taxon>Tilletia</taxon>
    </lineage>
</organism>
<feature type="region of interest" description="Disordered" evidence="4">
    <location>
        <begin position="254"/>
        <end position="310"/>
    </location>
</feature>
<feature type="region of interest" description="Disordered" evidence="4">
    <location>
        <begin position="1"/>
        <end position="199"/>
    </location>
</feature>
<name>A0A8X7T3Q3_9BASI</name>
<feature type="repeat" description="WD" evidence="3">
    <location>
        <begin position="614"/>
        <end position="648"/>
    </location>
</feature>
<dbReference type="AlphaFoldDB" id="A0A8X7T3Q3"/>
<evidence type="ECO:0000256" key="1">
    <source>
        <dbReference type="ARBA" id="ARBA00022574"/>
    </source>
</evidence>
<comment type="caution">
    <text evidence="5">The sequence shown here is derived from an EMBL/GenBank/DDBJ whole genome shotgun (WGS) entry which is preliminary data.</text>
</comment>
<feature type="region of interest" description="Disordered" evidence="4">
    <location>
        <begin position="322"/>
        <end position="341"/>
    </location>
</feature>
<evidence type="ECO:0000256" key="3">
    <source>
        <dbReference type="PROSITE-ProRule" id="PRU00221"/>
    </source>
</evidence>
<dbReference type="InterPro" id="IPR036322">
    <property type="entry name" value="WD40_repeat_dom_sf"/>
</dbReference>
<keyword evidence="6" id="KW-1185">Reference proteome</keyword>
<accession>A0A8X7T3Q3</accession>
<protein>
    <recommendedName>
        <fullName evidence="7">WD40 repeat-like protein</fullName>
    </recommendedName>
</protein>
<feature type="compositionally biased region" description="Acidic residues" evidence="4">
    <location>
        <begin position="38"/>
        <end position="50"/>
    </location>
</feature>
<feature type="compositionally biased region" description="Acidic residues" evidence="4">
    <location>
        <begin position="113"/>
        <end position="152"/>
    </location>
</feature>
<feature type="compositionally biased region" description="Acidic residues" evidence="4">
    <location>
        <begin position="261"/>
        <end position="285"/>
    </location>
</feature>
<dbReference type="Pfam" id="PF00400">
    <property type="entry name" value="WD40"/>
    <property type="match status" value="3"/>
</dbReference>
<dbReference type="PANTHER" id="PTHR19847">
    <property type="entry name" value="DDB1- AND CUL4-ASSOCIATED FACTOR 11"/>
    <property type="match status" value="1"/>
</dbReference>
<feature type="compositionally biased region" description="Acidic residues" evidence="4">
    <location>
        <begin position="166"/>
        <end position="191"/>
    </location>
</feature>
<dbReference type="InterPro" id="IPR015943">
    <property type="entry name" value="WD40/YVTN_repeat-like_dom_sf"/>
</dbReference>
<dbReference type="PROSITE" id="PS50082">
    <property type="entry name" value="WD_REPEATS_2"/>
    <property type="match status" value="2"/>
</dbReference>
<feature type="repeat" description="WD" evidence="3">
    <location>
        <begin position="567"/>
        <end position="601"/>
    </location>
</feature>
<reference evidence="5" key="2">
    <citation type="journal article" date="2019" name="IMA Fungus">
        <title>Genome sequencing and comparison of five Tilletia species to identify candidate genes for the detection of regulated species infecting wheat.</title>
        <authorList>
            <person name="Nguyen H.D.T."/>
            <person name="Sultana T."/>
            <person name="Kesanakurti P."/>
            <person name="Hambleton S."/>
        </authorList>
    </citation>
    <scope>NUCLEOTIDE SEQUENCE</scope>
    <source>
        <strain evidence="5">DAOMC 236422</strain>
    </source>
</reference>
<feature type="region of interest" description="Disordered" evidence="4">
    <location>
        <begin position="484"/>
        <end position="515"/>
    </location>
</feature>
<dbReference type="PANTHER" id="PTHR19847:SF7">
    <property type="entry name" value="DDB1- AND CUL4-ASSOCIATED FACTOR 11"/>
    <property type="match status" value="1"/>
</dbReference>
<evidence type="ECO:0008006" key="7">
    <source>
        <dbReference type="Google" id="ProtNLM"/>
    </source>
</evidence>
<dbReference type="InterPro" id="IPR051859">
    <property type="entry name" value="DCAF"/>
</dbReference>
<evidence type="ECO:0000256" key="4">
    <source>
        <dbReference type="SAM" id="MobiDB-lite"/>
    </source>
</evidence>
<dbReference type="Proteomes" id="UP000078113">
    <property type="component" value="Unassembled WGS sequence"/>
</dbReference>
<evidence type="ECO:0000256" key="2">
    <source>
        <dbReference type="ARBA" id="ARBA00022737"/>
    </source>
</evidence>
<dbReference type="SMART" id="SM00320">
    <property type="entry name" value="WD40"/>
    <property type="match status" value="5"/>
</dbReference>
<dbReference type="PROSITE" id="PS50294">
    <property type="entry name" value="WD_REPEATS_REGION"/>
    <property type="match status" value="2"/>
</dbReference>
<feature type="compositionally biased region" description="Polar residues" evidence="4">
    <location>
        <begin position="24"/>
        <end position="37"/>
    </location>
</feature>